<keyword evidence="4" id="KW-0274">FAD</keyword>
<dbReference type="Gene3D" id="3.50.50.60">
    <property type="entry name" value="FAD/NAD(P)-binding domain"/>
    <property type="match status" value="1"/>
</dbReference>
<dbReference type="InterPro" id="IPR012132">
    <property type="entry name" value="GMC_OxRdtase"/>
</dbReference>
<dbReference type="PANTHER" id="PTHR11552">
    <property type="entry name" value="GLUCOSE-METHANOL-CHOLINE GMC OXIDOREDUCTASE"/>
    <property type="match status" value="1"/>
</dbReference>
<feature type="domain" description="Glucose-methanol-choline oxidoreductase N-terminal" evidence="5">
    <location>
        <begin position="54"/>
        <end position="103"/>
    </location>
</feature>
<comment type="similarity">
    <text evidence="2">Belongs to the GMC oxidoreductase family.</text>
</comment>
<evidence type="ECO:0000256" key="3">
    <source>
        <dbReference type="ARBA" id="ARBA00022630"/>
    </source>
</evidence>
<dbReference type="WBParaSite" id="PEQ_0000520501-mRNA-1">
    <property type="protein sequence ID" value="PEQ_0000520501-mRNA-1"/>
    <property type="gene ID" value="PEQ_0000520501"/>
</dbReference>
<dbReference type="SUPFAM" id="SSF51905">
    <property type="entry name" value="FAD/NAD(P)-binding domain"/>
    <property type="match status" value="1"/>
</dbReference>
<comment type="cofactor">
    <cofactor evidence="1">
        <name>FAD</name>
        <dbReference type="ChEBI" id="CHEBI:57692"/>
    </cofactor>
</comment>
<dbReference type="Proteomes" id="UP000887564">
    <property type="component" value="Unplaced"/>
</dbReference>
<name>A0A914RFW2_PAREQ</name>
<keyword evidence="6" id="KW-1185">Reference proteome</keyword>
<protein>
    <submittedName>
        <fullName evidence="7">Glucose-methanol-choline oxidoreductase N-terminal domain-containing protein</fullName>
    </submittedName>
</protein>
<dbReference type="GO" id="GO:0016614">
    <property type="term" value="F:oxidoreductase activity, acting on CH-OH group of donors"/>
    <property type="evidence" value="ECO:0007669"/>
    <property type="project" value="InterPro"/>
</dbReference>
<dbReference type="GO" id="GO:0050660">
    <property type="term" value="F:flavin adenine dinucleotide binding"/>
    <property type="evidence" value="ECO:0007669"/>
    <property type="project" value="InterPro"/>
</dbReference>
<evidence type="ECO:0000259" key="5">
    <source>
        <dbReference type="Pfam" id="PF00732"/>
    </source>
</evidence>
<sequence>MSKTQRRARKNCNYTMNSIPFKRDVKTLTIRREFAWEAGIAVRSPRCRFYHTSAQKNLNDRVIYWPRGRVWGGNSSLNTMVYARGHPFDYDYWDEIGASGWSYK</sequence>
<evidence type="ECO:0000313" key="6">
    <source>
        <dbReference type="Proteomes" id="UP000887564"/>
    </source>
</evidence>
<dbReference type="Pfam" id="PF00732">
    <property type="entry name" value="GMC_oxred_N"/>
    <property type="match status" value="1"/>
</dbReference>
<dbReference type="InterPro" id="IPR000172">
    <property type="entry name" value="GMC_OxRdtase_N"/>
</dbReference>
<keyword evidence="3" id="KW-0285">Flavoprotein</keyword>
<dbReference type="PANTHER" id="PTHR11552:SF147">
    <property type="entry name" value="CHOLINE DEHYDROGENASE, MITOCHONDRIAL"/>
    <property type="match status" value="1"/>
</dbReference>
<dbReference type="AlphaFoldDB" id="A0A914RFW2"/>
<reference evidence="7" key="1">
    <citation type="submission" date="2022-11" db="UniProtKB">
        <authorList>
            <consortium name="WormBaseParasite"/>
        </authorList>
    </citation>
    <scope>IDENTIFICATION</scope>
</reference>
<evidence type="ECO:0000256" key="4">
    <source>
        <dbReference type="ARBA" id="ARBA00022827"/>
    </source>
</evidence>
<proteinExistence type="inferred from homology"/>
<organism evidence="6 7">
    <name type="scientific">Parascaris equorum</name>
    <name type="common">Equine roundworm</name>
    <dbReference type="NCBI Taxonomy" id="6256"/>
    <lineage>
        <taxon>Eukaryota</taxon>
        <taxon>Metazoa</taxon>
        <taxon>Ecdysozoa</taxon>
        <taxon>Nematoda</taxon>
        <taxon>Chromadorea</taxon>
        <taxon>Rhabditida</taxon>
        <taxon>Spirurina</taxon>
        <taxon>Ascaridomorpha</taxon>
        <taxon>Ascaridoidea</taxon>
        <taxon>Ascarididae</taxon>
        <taxon>Parascaris</taxon>
    </lineage>
</organism>
<evidence type="ECO:0000313" key="7">
    <source>
        <dbReference type="WBParaSite" id="PEQ_0000520501-mRNA-1"/>
    </source>
</evidence>
<evidence type="ECO:0000256" key="2">
    <source>
        <dbReference type="ARBA" id="ARBA00010790"/>
    </source>
</evidence>
<accession>A0A914RFW2</accession>
<dbReference type="InterPro" id="IPR036188">
    <property type="entry name" value="FAD/NAD-bd_sf"/>
</dbReference>
<evidence type="ECO:0000256" key="1">
    <source>
        <dbReference type="ARBA" id="ARBA00001974"/>
    </source>
</evidence>